<dbReference type="InterPro" id="IPR019271">
    <property type="entry name" value="DUF2284_metal-binding"/>
</dbReference>
<dbReference type="EMBL" id="JADILY010000105">
    <property type="protein sequence ID" value="MBO8481910.1"/>
    <property type="molecule type" value="Genomic_DNA"/>
</dbReference>
<evidence type="ECO:0000313" key="1">
    <source>
        <dbReference type="EMBL" id="MBO8481910.1"/>
    </source>
</evidence>
<protein>
    <submittedName>
        <fullName evidence="1">DUF2284 domain-containing protein</fullName>
    </submittedName>
</protein>
<comment type="caution">
    <text evidence="1">The sequence shown here is derived from an EMBL/GenBank/DDBJ whole genome shotgun (WGS) entry which is preliminary data.</text>
</comment>
<proteinExistence type="predicted"/>
<name>A0A9D9NQD3_9BACT</name>
<dbReference type="AlphaFoldDB" id="A0A9D9NQD3"/>
<dbReference type="Pfam" id="PF10050">
    <property type="entry name" value="DUF2284"/>
    <property type="match status" value="1"/>
</dbReference>
<sequence>MADYMREFRDASRFEEFCKVCGQYGTCWACPPFDFDTDGYLARYENILLVAVKIDVPCRSEKMSELVKSDDSEILPANDGIADIAIERSMKFLEQTRVVMDRELLEKEAQLHGRAFFAGTCLLCGRGAGQGTKRGAKQGAESGGGCTRREGLPCRYPDKVRPSLESMGFDIGKTAKELFGLELKWASYGMLPEYYVLVGAVMY</sequence>
<reference evidence="1" key="2">
    <citation type="journal article" date="2021" name="PeerJ">
        <title>Extensive microbial diversity within the chicken gut microbiome revealed by metagenomics and culture.</title>
        <authorList>
            <person name="Gilroy R."/>
            <person name="Ravi A."/>
            <person name="Getino M."/>
            <person name="Pursley I."/>
            <person name="Horton D.L."/>
            <person name="Alikhan N.F."/>
            <person name="Baker D."/>
            <person name="Gharbi K."/>
            <person name="Hall N."/>
            <person name="Watson M."/>
            <person name="Adriaenssens E.M."/>
            <person name="Foster-Nyarko E."/>
            <person name="Jarju S."/>
            <person name="Secka A."/>
            <person name="Antonio M."/>
            <person name="Oren A."/>
            <person name="Chaudhuri R.R."/>
            <person name="La Ragione R."/>
            <person name="Hildebrand F."/>
            <person name="Pallen M.J."/>
        </authorList>
    </citation>
    <scope>NUCLEOTIDE SEQUENCE</scope>
    <source>
        <strain evidence="1">B3-2255</strain>
    </source>
</reference>
<reference evidence="1" key="1">
    <citation type="submission" date="2020-10" db="EMBL/GenBank/DDBJ databases">
        <authorList>
            <person name="Gilroy R."/>
        </authorList>
    </citation>
    <scope>NUCLEOTIDE SEQUENCE</scope>
    <source>
        <strain evidence="1">B3-2255</strain>
    </source>
</reference>
<evidence type="ECO:0000313" key="2">
    <source>
        <dbReference type="Proteomes" id="UP000823772"/>
    </source>
</evidence>
<accession>A0A9D9NQD3</accession>
<organism evidence="1 2">
    <name type="scientific">Candidatus Merdivivens faecigallinarum</name>
    <dbReference type="NCBI Taxonomy" id="2840871"/>
    <lineage>
        <taxon>Bacteria</taxon>
        <taxon>Pseudomonadati</taxon>
        <taxon>Bacteroidota</taxon>
        <taxon>Bacteroidia</taxon>
        <taxon>Bacteroidales</taxon>
        <taxon>Muribaculaceae</taxon>
        <taxon>Muribaculaceae incertae sedis</taxon>
        <taxon>Candidatus Merdivivens</taxon>
    </lineage>
</organism>
<dbReference type="Proteomes" id="UP000823772">
    <property type="component" value="Unassembled WGS sequence"/>
</dbReference>
<gene>
    <name evidence="1" type="ORF">IAC87_05125</name>
</gene>